<keyword evidence="3 6" id="KW-0812">Transmembrane</keyword>
<keyword evidence="4 6" id="KW-1133">Transmembrane helix</keyword>
<dbReference type="AlphaFoldDB" id="A0A3R0UFH5"/>
<keyword evidence="5 6" id="KW-0472">Membrane</keyword>
<dbReference type="PANTHER" id="PTHR38459:SF1">
    <property type="entry name" value="PROPHAGE BACTOPRENOL-LINKED GLUCOSE TRANSLOCASE HOMOLOG"/>
    <property type="match status" value="1"/>
</dbReference>
<evidence type="ECO:0000256" key="6">
    <source>
        <dbReference type="SAM" id="Phobius"/>
    </source>
</evidence>
<comment type="similarity">
    <text evidence="2">Belongs to the GtrA family.</text>
</comment>
<accession>A0A3R0UFH5</accession>
<proteinExistence type="inferred from homology"/>
<evidence type="ECO:0000256" key="5">
    <source>
        <dbReference type="ARBA" id="ARBA00023136"/>
    </source>
</evidence>
<dbReference type="EMBL" id="RUTY01000039">
    <property type="protein sequence ID" value="MLE33058.1"/>
    <property type="molecule type" value="Genomic_DNA"/>
</dbReference>
<dbReference type="Pfam" id="PF04138">
    <property type="entry name" value="GtrA_DPMS_TM"/>
    <property type="match status" value="1"/>
</dbReference>
<dbReference type="GO" id="GO:0005886">
    <property type="term" value="C:plasma membrane"/>
    <property type="evidence" value="ECO:0007669"/>
    <property type="project" value="TreeGrafter"/>
</dbReference>
<dbReference type="GO" id="GO:0000271">
    <property type="term" value="P:polysaccharide biosynthetic process"/>
    <property type="evidence" value="ECO:0007669"/>
    <property type="project" value="InterPro"/>
</dbReference>
<dbReference type="Proteomes" id="UP000885317">
    <property type="component" value="Unassembled WGS sequence"/>
</dbReference>
<evidence type="ECO:0000259" key="7">
    <source>
        <dbReference type="Pfam" id="PF04138"/>
    </source>
</evidence>
<sequence length="95" mass="10768">MIFIMLKLFGRYISVGVLNTAIHWLCFGVMFSLIGFSQAISNVIAFCVAVTFSFFVNAKWMCKMKAITDGAWPLPLKVNQTYGLFFIKINTNHGY</sequence>
<dbReference type="InterPro" id="IPR007267">
    <property type="entry name" value="GtrA_DPMS_TM"/>
</dbReference>
<evidence type="ECO:0000256" key="1">
    <source>
        <dbReference type="ARBA" id="ARBA00004141"/>
    </source>
</evidence>
<comment type="subcellular location">
    <subcellularLocation>
        <location evidence="1">Membrane</location>
        <topology evidence="1">Multi-pass membrane protein</topology>
    </subcellularLocation>
</comment>
<reference evidence="8" key="1">
    <citation type="submission" date="2018-10" db="EMBL/GenBank/DDBJ databases">
        <authorList>
            <consortium name="PulseNet: The National Subtyping Network for Foodborne Disease Surveillance"/>
            <person name="Tarr C.L."/>
            <person name="Trees E."/>
            <person name="Katz L.S."/>
            <person name="Carleton-Romer H.A."/>
            <person name="Stroika S."/>
            <person name="Kucerova Z."/>
            <person name="Roache K.F."/>
            <person name="Sabol A.L."/>
            <person name="Besser J."/>
            <person name="Gerner-Smidt P."/>
        </authorList>
    </citation>
    <scope>NUCLEOTIDE SEQUENCE [LARGE SCALE GENOMIC DNA]</scope>
    <source>
        <strain evidence="8">PNUSAS056479</strain>
    </source>
</reference>
<evidence type="ECO:0000313" key="8">
    <source>
        <dbReference type="EMBL" id="MLE33058.1"/>
    </source>
</evidence>
<protein>
    <submittedName>
        <fullName evidence="8">GtrA family protein</fullName>
    </submittedName>
</protein>
<evidence type="ECO:0000256" key="4">
    <source>
        <dbReference type="ARBA" id="ARBA00022989"/>
    </source>
</evidence>
<evidence type="ECO:0000256" key="3">
    <source>
        <dbReference type="ARBA" id="ARBA00022692"/>
    </source>
</evidence>
<name>A0A3R0UFH5_SALER</name>
<evidence type="ECO:0000256" key="2">
    <source>
        <dbReference type="ARBA" id="ARBA00009399"/>
    </source>
</evidence>
<organism evidence="8">
    <name type="scientific">Salmonella enterica</name>
    <name type="common">Salmonella choleraesuis</name>
    <dbReference type="NCBI Taxonomy" id="28901"/>
    <lineage>
        <taxon>Bacteria</taxon>
        <taxon>Pseudomonadati</taxon>
        <taxon>Pseudomonadota</taxon>
        <taxon>Gammaproteobacteria</taxon>
        <taxon>Enterobacterales</taxon>
        <taxon>Enterobacteriaceae</taxon>
        <taxon>Salmonella</taxon>
    </lineage>
</organism>
<feature type="domain" description="GtrA/DPMS transmembrane" evidence="7">
    <location>
        <begin position="11"/>
        <end position="66"/>
    </location>
</feature>
<dbReference type="PANTHER" id="PTHR38459">
    <property type="entry name" value="PROPHAGE BACTOPRENOL-LINKED GLUCOSE TRANSLOCASE HOMOLOG"/>
    <property type="match status" value="1"/>
</dbReference>
<feature type="transmembrane region" description="Helical" evidence="6">
    <location>
        <begin position="12"/>
        <end position="34"/>
    </location>
</feature>
<feature type="transmembrane region" description="Helical" evidence="6">
    <location>
        <begin position="40"/>
        <end position="58"/>
    </location>
</feature>
<dbReference type="InterPro" id="IPR051401">
    <property type="entry name" value="GtrA_CellWall_Glycosyl"/>
</dbReference>
<comment type="caution">
    <text evidence="8">The sequence shown here is derived from an EMBL/GenBank/DDBJ whole genome shotgun (WGS) entry which is preliminary data.</text>
</comment>
<gene>
    <name evidence="8" type="ORF">EBH50_24700</name>
</gene>